<dbReference type="InterPro" id="IPR036388">
    <property type="entry name" value="WH-like_DNA-bd_sf"/>
</dbReference>
<evidence type="ECO:0000259" key="2">
    <source>
        <dbReference type="PROSITE" id="PS50995"/>
    </source>
</evidence>
<proteinExistence type="predicted"/>
<dbReference type="InterPro" id="IPR036390">
    <property type="entry name" value="WH_DNA-bd_sf"/>
</dbReference>
<sequence>MTHLCHHAPVPRNQEPTNANSGTETSGNNVPGTEPTPPPNDQLPNVELTFLLGMAFQLLLGEFTGRVAEAGYPDLRPVHGMAFQVLRGHGATSSELAERLGVTKQAAGQIVDDLEKRGYVRRQPHPAGGRRKLVVLTDAAHQHLAVAGRILHDVEAEAARGTDQQDLAPLRTELAHLIRALHPNAPLPPLRPVW</sequence>
<dbReference type="PROSITE" id="PS50995">
    <property type="entry name" value="HTH_MARR_2"/>
    <property type="match status" value="1"/>
</dbReference>
<evidence type="ECO:0000313" key="4">
    <source>
        <dbReference type="Proteomes" id="UP001059597"/>
    </source>
</evidence>
<feature type="region of interest" description="Disordered" evidence="1">
    <location>
        <begin position="1"/>
        <end position="44"/>
    </location>
</feature>
<evidence type="ECO:0000256" key="1">
    <source>
        <dbReference type="SAM" id="MobiDB-lite"/>
    </source>
</evidence>
<accession>A0ABM7ZZ47</accession>
<keyword evidence="4" id="KW-1185">Reference proteome</keyword>
<dbReference type="InterPro" id="IPR000835">
    <property type="entry name" value="HTH_MarR-typ"/>
</dbReference>
<organism evidence="3 4">
    <name type="scientific">Streptomyces nigrescens</name>
    <dbReference type="NCBI Taxonomy" id="1920"/>
    <lineage>
        <taxon>Bacteria</taxon>
        <taxon>Bacillati</taxon>
        <taxon>Actinomycetota</taxon>
        <taxon>Actinomycetes</taxon>
        <taxon>Kitasatosporales</taxon>
        <taxon>Streptomycetaceae</taxon>
        <taxon>Streptomyces</taxon>
    </lineage>
</organism>
<dbReference type="EMBL" id="AP026073">
    <property type="protein sequence ID" value="BDM71638.1"/>
    <property type="molecule type" value="Genomic_DNA"/>
</dbReference>
<evidence type="ECO:0000313" key="3">
    <source>
        <dbReference type="EMBL" id="BDM71638.1"/>
    </source>
</evidence>
<dbReference type="CDD" id="cd00090">
    <property type="entry name" value="HTH_ARSR"/>
    <property type="match status" value="1"/>
</dbReference>
<feature type="domain" description="HTH marR-type" evidence="2">
    <location>
        <begin position="45"/>
        <end position="179"/>
    </location>
</feature>
<dbReference type="Gene3D" id="1.10.10.10">
    <property type="entry name" value="Winged helix-like DNA-binding domain superfamily/Winged helix DNA-binding domain"/>
    <property type="match status" value="1"/>
</dbReference>
<gene>
    <name evidence="3" type="ORF">HEK616_51250</name>
</gene>
<dbReference type="InterPro" id="IPR011991">
    <property type="entry name" value="ArsR-like_HTH"/>
</dbReference>
<dbReference type="Pfam" id="PF12802">
    <property type="entry name" value="MarR_2"/>
    <property type="match status" value="1"/>
</dbReference>
<reference evidence="3" key="1">
    <citation type="submission" date="2022-06" db="EMBL/GenBank/DDBJ databases">
        <title>Complete genome sequence of Streptomyces nigrescens HEK616.</title>
        <authorList>
            <person name="Asamizu S."/>
            <person name="Onaka H."/>
        </authorList>
    </citation>
    <scope>NUCLEOTIDE SEQUENCE</scope>
    <source>
        <strain evidence="3">HEK616</strain>
    </source>
</reference>
<feature type="compositionally biased region" description="Polar residues" evidence="1">
    <location>
        <begin position="14"/>
        <end position="31"/>
    </location>
</feature>
<dbReference type="SMART" id="SM00347">
    <property type="entry name" value="HTH_MARR"/>
    <property type="match status" value="1"/>
</dbReference>
<dbReference type="SUPFAM" id="SSF46785">
    <property type="entry name" value="Winged helix' DNA-binding domain"/>
    <property type="match status" value="1"/>
</dbReference>
<dbReference type="InterPro" id="IPR039422">
    <property type="entry name" value="MarR/SlyA-like"/>
</dbReference>
<name>A0ABM7ZZ47_STRNI</name>
<dbReference type="PANTHER" id="PTHR33164">
    <property type="entry name" value="TRANSCRIPTIONAL REGULATOR, MARR FAMILY"/>
    <property type="match status" value="1"/>
</dbReference>
<dbReference type="PANTHER" id="PTHR33164:SF99">
    <property type="entry name" value="MARR FAMILY REGULATORY PROTEIN"/>
    <property type="match status" value="1"/>
</dbReference>
<dbReference type="Proteomes" id="UP001059597">
    <property type="component" value="Chromosome"/>
</dbReference>
<protein>
    <recommendedName>
        <fullName evidence="2">HTH marR-type domain-containing protein</fullName>
    </recommendedName>
</protein>